<keyword evidence="4" id="KW-0597">Phosphoprotein</keyword>
<dbReference type="InterPro" id="IPR005467">
    <property type="entry name" value="His_kinase_dom"/>
</dbReference>
<dbReference type="InterPro" id="IPR036890">
    <property type="entry name" value="HATPase_C_sf"/>
</dbReference>
<dbReference type="PROSITE" id="PS50109">
    <property type="entry name" value="HIS_KIN"/>
    <property type="match status" value="1"/>
</dbReference>
<comment type="catalytic activity">
    <reaction evidence="1">
        <text>ATP + protein L-histidine = ADP + protein N-phospho-L-histidine.</text>
        <dbReference type="EC" id="2.7.13.3"/>
    </reaction>
</comment>
<dbReference type="PRINTS" id="PR00344">
    <property type="entry name" value="BCTRLSENSOR"/>
</dbReference>
<evidence type="ECO:0000259" key="12">
    <source>
        <dbReference type="PROSITE" id="PS50112"/>
    </source>
</evidence>
<keyword evidence="6 10" id="KW-0812">Transmembrane</keyword>
<name>A0A4R5CUE6_9FLAO</name>
<evidence type="ECO:0000256" key="1">
    <source>
        <dbReference type="ARBA" id="ARBA00000085"/>
    </source>
</evidence>
<dbReference type="InterPro" id="IPR052162">
    <property type="entry name" value="Sensor_kinase/Photoreceptor"/>
</dbReference>
<dbReference type="RefSeq" id="WP_132066695.1">
    <property type="nucleotide sequence ID" value="NZ_SMFN01000013.1"/>
</dbReference>
<evidence type="ECO:0000259" key="13">
    <source>
        <dbReference type="PROSITE" id="PS50113"/>
    </source>
</evidence>
<dbReference type="SUPFAM" id="SSF55785">
    <property type="entry name" value="PYP-like sensor domain (PAS domain)"/>
    <property type="match status" value="2"/>
</dbReference>
<reference evidence="15 16" key="1">
    <citation type="submission" date="2019-03" db="EMBL/GenBank/DDBJ databases">
        <title>Flavobacterium LB-D12 sp. nov., isolated from arctic soil.</title>
        <authorList>
            <person name="Chaudhary D.K."/>
        </authorList>
    </citation>
    <scope>NUCLEOTIDE SEQUENCE [LARGE SCALE GENOMIC DNA]</scope>
    <source>
        <strain evidence="15 16">LB-D12</strain>
    </source>
</reference>
<dbReference type="InterPro" id="IPR000700">
    <property type="entry name" value="PAS-assoc_C"/>
</dbReference>
<evidence type="ECO:0000256" key="4">
    <source>
        <dbReference type="ARBA" id="ARBA00022553"/>
    </source>
</evidence>
<dbReference type="PROSITE" id="PS50839">
    <property type="entry name" value="CHASE"/>
    <property type="match status" value="1"/>
</dbReference>
<dbReference type="GO" id="GO:0004673">
    <property type="term" value="F:protein histidine kinase activity"/>
    <property type="evidence" value="ECO:0007669"/>
    <property type="project" value="UniProtKB-EC"/>
</dbReference>
<evidence type="ECO:0000256" key="3">
    <source>
        <dbReference type="ARBA" id="ARBA00012438"/>
    </source>
</evidence>
<keyword evidence="7" id="KW-0418">Kinase</keyword>
<dbReference type="PROSITE" id="PS50113">
    <property type="entry name" value="PAC"/>
    <property type="match status" value="2"/>
</dbReference>
<evidence type="ECO:0000256" key="5">
    <source>
        <dbReference type="ARBA" id="ARBA00022679"/>
    </source>
</evidence>
<dbReference type="PROSITE" id="PS50112">
    <property type="entry name" value="PAS"/>
    <property type="match status" value="2"/>
</dbReference>
<dbReference type="InterPro" id="IPR035965">
    <property type="entry name" value="PAS-like_dom_sf"/>
</dbReference>
<dbReference type="InterPro" id="IPR013655">
    <property type="entry name" value="PAS_fold_3"/>
</dbReference>
<evidence type="ECO:0000256" key="2">
    <source>
        <dbReference type="ARBA" id="ARBA00004370"/>
    </source>
</evidence>
<sequence length="947" mass="108732">MKSGKKHSKFIGWFFSKPKLTGFLTFLFLSYITGFILWQQYKLIKEDEQREMNSIVHVVHQNIEQSLKNCYTTTLTLALTIDNNGIPENFDSVGKTLMASNANINAVQLVPKGIIKYIYPMKGNEAAMNLNILTDPYLKEEALKSIATQKMYFAGPLKLKQGGMGIVGRFPVFQNNKFWGFSAVIITLETLLKSSGIDNIDDSKYYFQFSKYDSTEQKEIFYLPNKSDFSKKYKISLKIPDGDWKLYIISKNQNYLYSQILIPGIIGIIIAALFGLLIFTLLKIPEELQSLVSIQATKLLNSEIKFGAIFDQAAVGIAHIDSFTGNFIEINNQYCQLLGYTQQEMKDRNFQSVTHPKDLEEDLLNLEKLREGKIAAYTMEKRYITKEGAIVWINLTVSPLLKNNKKVTTHISIVEDISTKKEAEYLIKKNETRFKSLFDDSPMPLREEDFSEVKKYLEELKLLNKSKDIVTDFFYANPLVVEKCHSLIQVININKASLKLYKVKSKEDLIQAKSELFNIRSKKDFIENLIAITQGKKQFIIDTIIKNAKGEFRDINLRWNIVRSYTKTFEQIIVSTEDITDRIATEKIMLDTKQRVESLINTIDGIVWECDATSFSFNFISKKVENILGYTAAEWLAEPTFWQDHIYWEDQEMVRNYCKLKTEQKLNHDFEYRMVAKDHSIVWLRDIVNVVLENGKAVSLRGIMIDITKTKEAEKELNSSFTIVTEQNKRLLNFSYIVSHNLRSHTSNIASIVSLIESSESEEEREQMMQLLKTVSCSLNETMIHLNEVINIRNNIGLVSESLNLAHYITTVKSVLSEQITSHEVTISSDIPQDTFINYNPAYLESILYNIISNSIRYRHPSRKPIIKINLAVENDRKVLQISDNGIGIDLVRNADKIFGMYKTFTNNSDSKGIGLFITKNQIDAMGGNITVESEPNIGTTFKIYIQ</sequence>
<evidence type="ECO:0000313" key="16">
    <source>
        <dbReference type="Proteomes" id="UP000294644"/>
    </source>
</evidence>
<keyword evidence="16" id="KW-1185">Reference proteome</keyword>
<dbReference type="InterPro" id="IPR003594">
    <property type="entry name" value="HATPase_dom"/>
</dbReference>
<dbReference type="Pfam" id="PF02518">
    <property type="entry name" value="HATPase_c"/>
    <property type="match status" value="1"/>
</dbReference>
<dbReference type="PANTHER" id="PTHR43304">
    <property type="entry name" value="PHYTOCHROME-LIKE PROTEIN CPH1"/>
    <property type="match status" value="1"/>
</dbReference>
<dbReference type="Proteomes" id="UP000294644">
    <property type="component" value="Unassembled WGS sequence"/>
</dbReference>
<dbReference type="SUPFAM" id="SSF55874">
    <property type="entry name" value="ATPase domain of HSP90 chaperone/DNA topoisomerase II/histidine kinase"/>
    <property type="match status" value="1"/>
</dbReference>
<dbReference type="PANTHER" id="PTHR43304:SF1">
    <property type="entry name" value="PAC DOMAIN-CONTAINING PROTEIN"/>
    <property type="match status" value="1"/>
</dbReference>
<dbReference type="InterPro" id="IPR000014">
    <property type="entry name" value="PAS"/>
</dbReference>
<dbReference type="InterPro" id="IPR006189">
    <property type="entry name" value="CHASE_dom"/>
</dbReference>
<dbReference type="SMART" id="SM00086">
    <property type="entry name" value="PAC"/>
    <property type="match status" value="3"/>
</dbReference>
<feature type="domain" description="CHASE" evidence="14">
    <location>
        <begin position="111"/>
        <end position="247"/>
    </location>
</feature>
<keyword evidence="8 10" id="KW-1133">Transmembrane helix</keyword>
<gene>
    <name evidence="15" type="ORF">E0F91_11775</name>
</gene>
<evidence type="ECO:0000256" key="9">
    <source>
        <dbReference type="ARBA" id="ARBA00023136"/>
    </source>
</evidence>
<feature type="domain" description="PAS" evidence="12">
    <location>
        <begin position="302"/>
        <end position="373"/>
    </location>
</feature>
<evidence type="ECO:0000256" key="6">
    <source>
        <dbReference type="ARBA" id="ARBA00022692"/>
    </source>
</evidence>
<evidence type="ECO:0000256" key="8">
    <source>
        <dbReference type="ARBA" id="ARBA00022989"/>
    </source>
</evidence>
<feature type="domain" description="PAC" evidence="13">
    <location>
        <begin position="668"/>
        <end position="719"/>
    </location>
</feature>
<dbReference type="OrthoDB" id="5522855at2"/>
<comment type="subcellular location">
    <subcellularLocation>
        <location evidence="2">Membrane</location>
    </subcellularLocation>
</comment>
<dbReference type="InterPro" id="IPR042240">
    <property type="entry name" value="CHASE_sf"/>
</dbReference>
<dbReference type="GO" id="GO:0016020">
    <property type="term" value="C:membrane"/>
    <property type="evidence" value="ECO:0007669"/>
    <property type="project" value="UniProtKB-SubCell"/>
</dbReference>
<protein>
    <recommendedName>
        <fullName evidence="3">histidine kinase</fullName>
        <ecNumber evidence="3">2.7.13.3</ecNumber>
    </recommendedName>
</protein>
<dbReference type="EMBL" id="SMFN01000013">
    <property type="protein sequence ID" value="TDE03050.1"/>
    <property type="molecule type" value="Genomic_DNA"/>
</dbReference>
<dbReference type="Gene3D" id="3.30.450.20">
    <property type="entry name" value="PAS domain"/>
    <property type="match status" value="2"/>
</dbReference>
<dbReference type="GO" id="GO:0007165">
    <property type="term" value="P:signal transduction"/>
    <property type="evidence" value="ECO:0007669"/>
    <property type="project" value="UniProtKB-ARBA"/>
</dbReference>
<proteinExistence type="predicted"/>
<evidence type="ECO:0000256" key="10">
    <source>
        <dbReference type="SAM" id="Phobius"/>
    </source>
</evidence>
<dbReference type="Pfam" id="PF08447">
    <property type="entry name" value="PAS_3"/>
    <property type="match status" value="2"/>
</dbReference>
<dbReference type="SMART" id="SM00387">
    <property type="entry name" value="HATPase_c"/>
    <property type="match status" value="1"/>
</dbReference>
<feature type="domain" description="Histidine kinase" evidence="11">
    <location>
        <begin position="737"/>
        <end position="947"/>
    </location>
</feature>
<evidence type="ECO:0000259" key="14">
    <source>
        <dbReference type="PROSITE" id="PS50839"/>
    </source>
</evidence>
<dbReference type="InterPro" id="IPR001610">
    <property type="entry name" value="PAC"/>
</dbReference>
<dbReference type="SMART" id="SM01079">
    <property type="entry name" value="CHASE"/>
    <property type="match status" value="1"/>
</dbReference>
<keyword evidence="5" id="KW-0808">Transferase</keyword>
<evidence type="ECO:0000313" key="15">
    <source>
        <dbReference type="EMBL" id="TDE03050.1"/>
    </source>
</evidence>
<accession>A0A4R5CUE6</accession>
<dbReference type="InterPro" id="IPR004358">
    <property type="entry name" value="Sig_transdc_His_kin-like_C"/>
</dbReference>
<dbReference type="Gene3D" id="3.30.450.350">
    <property type="entry name" value="CHASE domain"/>
    <property type="match status" value="1"/>
</dbReference>
<keyword evidence="9 10" id="KW-0472">Membrane</keyword>
<feature type="transmembrane region" description="Helical" evidence="10">
    <location>
        <begin position="260"/>
        <end position="282"/>
    </location>
</feature>
<dbReference type="AlphaFoldDB" id="A0A4R5CUE6"/>
<dbReference type="Gene3D" id="3.30.565.10">
    <property type="entry name" value="Histidine kinase-like ATPase, C-terminal domain"/>
    <property type="match status" value="1"/>
</dbReference>
<organism evidence="15 16">
    <name type="scientific">Flavobacterium sandaracinum</name>
    <dbReference type="NCBI Taxonomy" id="2541733"/>
    <lineage>
        <taxon>Bacteria</taxon>
        <taxon>Pseudomonadati</taxon>
        <taxon>Bacteroidota</taxon>
        <taxon>Flavobacteriia</taxon>
        <taxon>Flavobacteriales</taxon>
        <taxon>Flavobacteriaceae</taxon>
        <taxon>Flavobacterium</taxon>
    </lineage>
</organism>
<feature type="transmembrane region" description="Helical" evidence="10">
    <location>
        <begin position="20"/>
        <end position="38"/>
    </location>
</feature>
<feature type="domain" description="PAS" evidence="12">
    <location>
        <begin position="592"/>
        <end position="669"/>
    </location>
</feature>
<dbReference type="Pfam" id="PF03924">
    <property type="entry name" value="CHASE"/>
    <property type="match status" value="1"/>
</dbReference>
<dbReference type="EC" id="2.7.13.3" evidence="3"/>
<dbReference type="CDD" id="cd00130">
    <property type="entry name" value="PAS"/>
    <property type="match status" value="2"/>
</dbReference>
<feature type="domain" description="PAC" evidence="13">
    <location>
        <begin position="377"/>
        <end position="429"/>
    </location>
</feature>
<evidence type="ECO:0000256" key="7">
    <source>
        <dbReference type="ARBA" id="ARBA00022777"/>
    </source>
</evidence>
<dbReference type="NCBIfam" id="TIGR00229">
    <property type="entry name" value="sensory_box"/>
    <property type="match status" value="2"/>
</dbReference>
<dbReference type="SMART" id="SM00091">
    <property type="entry name" value="PAS"/>
    <property type="match status" value="2"/>
</dbReference>
<evidence type="ECO:0000259" key="11">
    <source>
        <dbReference type="PROSITE" id="PS50109"/>
    </source>
</evidence>
<comment type="caution">
    <text evidence="15">The sequence shown here is derived from an EMBL/GenBank/DDBJ whole genome shotgun (WGS) entry which is preliminary data.</text>
</comment>